<evidence type="ECO:0000313" key="2">
    <source>
        <dbReference type="Proteomes" id="UP000236291"/>
    </source>
</evidence>
<dbReference type="EMBL" id="ASHM01003377">
    <property type="protein sequence ID" value="PNY09793.1"/>
    <property type="molecule type" value="Genomic_DNA"/>
</dbReference>
<evidence type="ECO:0000313" key="1">
    <source>
        <dbReference type="EMBL" id="PNY09793.1"/>
    </source>
</evidence>
<sequence length="108" mass="12662">MSKLARAMLREVDVNKIHSDPTIRGNSDTCRTSRAEDNDLENLLHYKRAENLLHYSNFQRNCEKDPKLERASPRKRLRILNIVEDIVEHIDELRNSKLHIELALSSEN</sequence>
<protein>
    <submittedName>
        <fullName evidence="1">Uncharacterized protein</fullName>
    </submittedName>
</protein>
<comment type="caution">
    <text evidence="1">The sequence shown here is derived from an EMBL/GenBank/DDBJ whole genome shotgun (WGS) entry which is preliminary data.</text>
</comment>
<accession>A0A2K3P3H3</accession>
<proteinExistence type="predicted"/>
<reference evidence="1 2" key="1">
    <citation type="journal article" date="2014" name="Am. J. Bot.">
        <title>Genome assembly and annotation for red clover (Trifolium pratense; Fabaceae).</title>
        <authorList>
            <person name="Istvanek J."/>
            <person name="Jaros M."/>
            <person name="Krenek A."/>
            <person name="Repkova J."/>
        </authorList>
    </citation>
    <scope>NUCLEOTIDE SEQUENCE [LARGE SCALE GENOMIC DNA]</scope>
    <source>
        <strain evidence="2">cv. Tatra</strain>
        <tissue evidence="1">Young leaves</tissue>
    </source>
</reference>
<name>A0A2K3P3H3_TRIPR</name>
<organism evidence="1 2">
    <name type="scientific">Trifolium pratense</name>
    <name type="common">Red clover</name>
    <dbReference type="NCBI Taxonomy" id="57577"/>
    <lineage>
        <taxon>Eukaryota</taxon>
        <taxon>Viridiplantae</taxon>
        <taxon>Streptophyta</taxon>
        <taxon>Embryophyta</taxon>
        <taxon>Tracheophyta</taxon>
        <taxon>Spermatophyta</taxon>
        <taxon>Magnoliopsida</taxon>
        <taxon>eudicotyledons</taxon>
        <taxon>Gunneridae</taxon>
        <taxon>Pentapetalae</taxon>
        <taxon>rosids</taxon>
        <taxon>fabids</taxon>
        <taxon>Fabales</taxon>
        <taxon>Fabaceae</taxon>
        <taxon>Papilionoideae</taxon>
        <taxon>50 kb inversion clade</taxon>
        <taxon>NPAAA clade</taxon>
        <taxon>Hologalegina</taxon>
        <taxon>IRL clade</taxon>
        <taxon>Trifolieae</taxon>
        <taxon>Trifolium</taxon>
    </lineage>
</organism>
<gene>
    <name evidence="1" type="ORF">L195_g006351</name>
</gene>
<dbReference type="Proteomes" id="UP000236291">
    <property type="component" value="Unassembled WGS sequence"/>
</dbReference>
<dbReference type="AlphaFoldDB" id="A0A2K3P3H3"/>
<reference evidence="1 2" key="2">
    <citation type="journal article" date="2017" name="Front. Plant Sci.">
        <title>Gene Classification and Mining of Molecular Markers Useful in Red Clover (Trifolium pratense) Breeding.</title>
        <authorList>
            <person name="Istvanek J."/>
            <person name="Dluhosova J."/>
            <person name="Dluhos P."/>
            <person name="Patkova L."/>
            <person name="Nedelnik J."/>
            <person name="Repkova J."/>
        </authorList>
    </citation>
    <scope>NUCLEOTIDE SEQUENCE [LARGE SCALE GENOMIC DNA]</scope>
    <source>
        <strain evidence="2">cv. Tatra</strain>
        <tissue evidence="1">Young leaves</tissue>
    </source>
</reference>